<accession>A0A1C2G0W4</accession>
<dbReference type="HAMAP" id="MF_00524">
    <property type="entry name" value="Glucokinase"/>
    <property type="match status" value="1"/>
</dbReference>
<dbReference type="EC" id="2.7.1.2" evidence="3"/>
<evidence type="ECO:0000256" key="4">
    <source>
        <dbReference type="RuleBase" id="RU004046"/>
    </source>
</evidence>
<reference evidence="5 6" key="1">
    <citation type="submission" date="2018-02" db="EMBL/GenBank/DDBJ databases">
        <title>Insights into the biology of acidophilic members of the Acidiferrobacteraceae family derived from comparative genomic analyses.</title>
        <authorList>
            <person name="Issotta F."/>
            <person name="Thyssen C."/>
            <person name="Mena C."/>
            <person name="Moya A."/>
            <person name="Bellenberg S."/>
            <person name="Sproer C."/>
            <person name="Covarrubias P.C."/>
            <person name="Sand W."/>
            <person name="Quatrini R."/>
            <person name="Vera M."/>
        </authorList>
    </citation>
    <scope>NUCLEOTIDE SEQUENCE [LARGE SCALE GENOMIC DNA]</scope>
    <source>
        <strain evidence="6">m-1</strain>
    </source>
</reference>
<dbReference type="CDD" id="cd24008">
    <property type="entry name" value="ASKHA_NBD_GLK"/>
    <property type="match status" value="1"/>
</dbReference>
<keyword evidence="1 3" id="KW-0808">Transferase</keyword>
<dbReference type="InterPro" id="IPR043129">
    <property type="entry name" value="ATPase_NBD"/>
</dbReference>
<keyword evidence="6" id="KW-1185">Reference proteome</keyword>
<dbReference type="Proteomes" id="UP000253250">
    <property type="component" value="Unassembled WGS sequence"/>
</dbReference>
<evidence type="ECO:0000256" key="3">
    <source>
        <dbReference type="HAMAP-Rule" id="MF_00524"/>
    </source>
</evidence>
<evidence type="ECO:0000256" key="2">
    <source>
        <dbReference type="ARBA" id="ARBA00022777"/>
    </source>
</evidence>
<keyword evidence="3" id="KW-0963">Cytoplasm</keyword>
<dbReference type="Gene3D" id="3.30.420.40">
    <property type="match status" value="1"/>
</dbReference>
<evidence type="ECO:0000313" key="5">
    <source>
        <dbReference type="EMBL" id="RCN55876.1"/>
    </source>
</evidence>
<dbReference type="GO" id="GO:0004340">
    <property type="term" value="F:glucokinase activity"/>
    <property type="evidence" value="ECO:0007669"/>
    <property type="project" value="UniProtKB-UniRule"/>
</dbReference>
<dbReference type="Gene3D" id="3.40.367.20">
    <property type="match status" value="1"/>
</dbReference>
<dbReference type="InterPro" id="IPR003836">
    <property type="entry name" value="Glucokinase"/>
</dbReference>
<dbReference type="GO" id="GO:0005536">
    <property type="term" value="F:D-glucose binding"/>
    <property type="evidence" value="ECO:0007669"/>
    <property type="project" value="InterPro"/>
</dbReference>
<proteinExistence type="inferred from homology"/>
<dbReference type="AlphaFoldDB" id="A0A1C2G0W4"/>
<dbReference type="Pfam" id="PF02685">
    <property type="entry name" value="Glucokinase"/>
    <property type="match status" value="1"/>
</dbReference>
<comment type="catalytic activity">
    <reaction evidence="3">
        <text>D-glucose + ATP = D-glucose 6-phosphate + ADP + H(+)</text>
        <dbReference type="Rhea" id="RHEA:17825"/>
        <dbReference type="ChEBI" id="CHEBI:4167"/>
        <dbReference type="ChEBI" id="CHEBI:15378"/>
        <dbReference type="ChEBI" id="CHEBI:30616"/>
        <dbReference type="ChEBI" id="CHEBI:61548"/>
        <dbReference type="ChEBI" id="CHEBI:456216"/>
        <dbReference type="EC" id="2.7.1.2"/>
    </reaction>
</comment>
<feature type="binding site" evidence="3">
    <location>
        <begin position="10"/>
        <end position="15"/>
    </location>
    <ligand>
        <name>ATP</name>
        <dbReference type="ChEBI" id="CHEBI:30616"/>
    </ligand>
</feature>
<dbReference type="GO" id="GO:0005524">
    <property type="term" value="F:ATP binding"/>
    <property type="evidence" value="ECO:0007669"/>
    <property type="project" value="UniProtKB-UniRule"/>
</dbReference>
<dbReference type="STRING" id="163359.A9R16_13245"/>
<dbReference type="GO" id="GO:0006096">
    <property type="term" value="P:glycolytic process"/>
    <property type="evidence" value="ECO:0007669"/>
    <property type="project" value="UniProtKB-UniRule"/>
</dbReference>
<dbReference type="EMBL" id="PSYR01000002">
    <property type="protein sequence ID" value="RCN55876.1"/>
    <property type="molecule type" value="Genomic_DNA"/>
</dbReference>
<keyword evidence="3" id="KW-0547">Nucleotide-binding</keyword>
<keyword evidence="3" id="KW-0067">ATP-binding</keyword>
<name>A0A1C2G0W4_9GAMM</name>
<evidence type="ECO:0000313" key="6">
    <source>
        <dbReference type="Proteomes" id="UP000253250"/>
    </source>
</evidence>
<dbReference type="PANTHER" id="PTHR47363">
    <property type="entry name" value="GLUCOKINASE"/>
    <property type="match status" value="1"/>
</dbReference>
<dbReference type="OrthoDB" id="9800595at2"/>
<dbReference type="PANTHER" id="PTHR47363:SF1">
    <property type="entry name" value="GLUCOKINASE"/>
    <property type="match status" value="1"/>
</dbReference>
<protein>
    <recommendedName>
        <fullName evidence="3">Glucokinase</fullName>
        <ecNumber evidence="3">2.7.1.2</ecNumber>
    </recommendedName>
    <alternativeName>
        <fullName evidence="3">Glucose kinase</fullName>
    </alternativeName>
</protein>
<dbReference type="GO" id="GO:0005737">
    <property type="term" value="C:cytoplasm"/>
    <property type="evidence" value="ECO:0007669"/>
    <property type="project" value="UniProtKB-SubCell"/>
</dbReference>
<comment type="caution">
    <text evidence="5">The sequence shown here is derived from an EMBL/GenBank/DDBJ whole genome shotgun (WGS) entry which is preliminary data.</text>
</comment>
<comment type="subcellular location">
    <subcellularLocation>
        <location evidence="3">Cytoplasm</location>
    </subcellularLocation>
</comment>
<dbReference type="RefSeq" id="WP_065970890.1">
    <property type="nucleotide sequence ID" value="NZ_CP080624.1"/>
</dbReference>
<sequence>MQNSDLLLIGDIGGTKTDVLVVSMSGGITQPLARAHLKSAEYPDLKTLLSEFLATAGLPVMRACLAVAGPVINGRAQLTNLPWEVDGAALCAELAFTSVDVLNDLAAIAHAIPVLQAADLKILNTGHAPDTATKAVIAPGTGLGEAFLVWDGGHYRPQPSEGGHTDFAPPTAALADLIPYLWRRYDHVSYEMVCSGIGIPRLYEFFRDQDPAREDPEFAAALAASADHTPLILNAALRTDAPCPICRAVVDAFLTILAAEAGNLALKVFALGGIYIAGGIPPRLLPLLDERRFVDAFCAKGRFAKLLSQIPVQVVVNPAATLMGTATYGWARMQHDL</sequence>
<keyword evidence="3" id="KW-0324">Glycolysis</keyword>
<comment type="similarity">
    <text evidence="3 4">Belongs to the bacterial glucokinase family.</text>
</comment>
<gene>
    <name evidence="3 5" type="primary">glk</name>
    <name evidence="5" type="ORF">C4900_08165</name>
</gene>
<keyword evidence="2 3" id="KW-0418">Kinase</keyword>
<dbReference type="NCBIfam" id="TIGR00749">
    <property type="entry name" value="glk"/>
    <property type="match status" value="1"/>
</dbReference>
<dbReference type="SUPFAM" id="SSF53067">
    <property type="entry name" value="Actin-like ATPase domain"/>
    <property type="match status" value="1"/>
</dbReference>
<organism evidence="5 6">
    <name type="scientific">Acidiferrobacter thiooxydans</name>
    <dbReference type="NCBI Taxonomy" id="163359"/>
    <lineage>
        <taxon>Bacteria</taxon>
        <taxon>Pseudomonadati</taxon>
        <taxon>Pseudomonadota</taxon>
        <taxon>Gammaproteobacteria</taxon>
        <taxon>Acidiferrobacterales</taxon>
        <taxon>Acidiferrobacteraceae</taxon>
        <taxon>Acidiferrobacter</taxon>
    </lineage>
</organism>
<evidence type="ECO:0000256" key="1">
    <source>
        <dbReference type="ARBA" id="ARBA00022679"/>
    </source>
</evidence>